<name>A0A7D7Q010_KOCVA</name>
<keyword evidence="5 10" id="KW-0472">Membrane</keyword>
<comment type="catalytic activity">
    <reaction evidence="8">
        <text>fluoride(in) = fluoride(out)</text>
        <dbReference type="Rhea" id="RHEA:76159"/>
        <dbReference type="ChEBI" id="CHEBI:17051"/>
    </reaction>
    <physiologicalReaction direction="left-to-right" evidence="8">
        <dbReference type="Rhea" id="RHEA:76160"/>
    </physiologicalReaction>
</comment>
<feature type="binding site" evidence="10">
    <location>
        <position position="84"/>
    </location>
    <ligand>
        <name>Na(+)</name>
        <dbReference type="ChEBI" id="CHEBI:29101"/>
        <note>structural</note>
    </ligand>
</feature>
<sequence length="183" mass="17951">MSGALARDAALVAVGGALGSLSRWGVAHVLPGGSLWHWPTFAVNALGACLLGLLLEFLTRPGAESTRVHTVRLLVGTGLLGGFTTYSAFAEEMWQQVDAGDSAGAFGYAVVMLGVGLLAAAFGVLAGGALRGRSAAGPDDSTAGPQRSAASTGDAPSAGSAANPATTESADATGSAAHDGGTR</sequence>
<evidence type="ECO:0000256" key="4">
    <source>
        <dbReference type="ARBA" id="ARBA00022989"/>
    </source>
</evidence>
<reference evidence="12 13" key="2">
    <citation type="submission" date="2020-07" db="EMBL/GenBank/DDBJ databases">
        <title>Genome of starter culture bacteria Kocuria salsicia reveals its technological properties and safety for usage in meat industry.</title>
        <authorList>
            <person name="Michael M."/>
            <person name="Konstantin K."/>
            <person name="Evgenii K."/>
            <person name="Galina S."/>
            <person name="Oksana K."/>
            <person name="Andrei L."/>
        </authorList>
    </citation>
    <scope>NUCLEOTIDE SEQUENCE [LARGE SCALE GENOMIC DNA]</scope>
    <source>
        <strain evidence="12 13">80</strain>
    </source>
</reference>
<evidence type="ECO:0000256" key="10">
    <source>
        <dbReference type="HAMAP-Rule" id="MF_00454"/>
    </source>
</evidence>
<keyword evidence="10" id="KW-0915">Sodium</keyword>
<comment type="subcellular location">
    <subcellularLocation>
        <location evidence="1 10">Cell membrane</location>
        <topology evidence="1 10">Multi-pass membrane protein</topology>
    </subcellularLocation>
</comment>
<keyword evidence="6 10" id="KW-0407">Ion channel</keyword>
<evidence type="ECO:0000313" key="13">
    <source>
        <dbReference type="Proteomes" id="UP000216825"/>
    </source>
</evidence>
<organism evidence="12 13">
    <name type="scientific">Kocuria varians</name>
    <name type="common">Micrococcus varians</name>
    <dbReference type="NCBI Taxonomy" id="1272"/>
    <lineage>
        <taxon>Bacteria</taxon>
        <taxon>Bacillati</taxon>
        <taxon>Actinomycetota</taxon>
        <taxon>Actinomycetes</taxon>
        <taxon>Micrococcales</taxon>
        <taxon>Micrococcaceae</taxon>
        <taxon>Kocuria</taxon>
    </lineage>
</organism>
<dbReference type="EMBL" id="CP059343">
    <property type="protein sequence ID" value="QMS57576.1"/>
    <property type="molecule type" value="Genomic_DNA"/>
</dbReference>
<evidence type="ECO:0000256" key="5">
    <source>
        <dbReference type="ARBA" id="ARBA00023136"/>
    </source>
</evidence>
<dbReference type="GO" id="GO:0005886">
    <property type="term" value="C:plasma membrane"/>
    <property type="evidence" value="ECO:0007669"/>
    <property type="project" value="UniProtKB-SubCell"/>
</dbReference>
<keyword evidence="10" id="KW-0813">Transport</keyword>
<evidence type="ECO:0000256" key="11">
    <source>
        <dbReference type="SAM" id="MobiDB-lite"/>
    </source>
</evidence>
<feature type="transmembrane region" description="Helical" evidence="10">
    <location>
        <begin position="105"/>
        <end position="126"/>
    </location>
</feature>
<evidence type="ECO:0000313" key="12">
    <source>
        <dbReference type="EMBL" id="QMS57576.1"/>
    </source>
</evidence>
<gene>
    <name evidence="12" type="primary">crcB_1</name>
    <name evidence="10" type="synonym">crcB</name>
    <name evidence="10" type="synonym">fluC</name>
    <name evidence="12" type="ORF">CIB50_0002323</name>
</gene>
<dbReference type="PANTHER" id="PTHR28259">
    <property type="entry name" value="FLUORIDE EXPORT PROTEIN 1-RELATED"/>
    <property type="match status" value="1"/>
</dbReference>
<proteinExistence type="inferred from homology"/>
<keyword evidence="13" id="KW-1185">Reference proteome</keyword>
<evidence type="ECO:0000256" key="3">
    <source>
        <dbReference type="ARBA" id="ARBA00022692"/>
    </source>
</evidence>
<feature type="compositionally biased region" description="Polar residues" evidence="11">
    <location>
        <begin position="163"/>
        <end position="172"/>
    </location>
</feature>
<keyword evidence="10" id="KW-0479">Metal-binding</keyword>
<evidence type="ECO:0000256" key="6">
    <source>
        <dbReference type="ARBA" id="ARBA00023303"/>
    </source>
</evidence>
<feature type="transmembrane region" description="Helical" evidence="10">
    <location>
        <begin position="37"/>
        <end position="58"/>
    </location>
</feature>
<dbReference type="HAMAP" id="MF_00454">
    <property type="entry name" value="FluC"/>
    <property type="match status" value="1"/>
</dbReference>
<accession>A0A7D7Q010</accession>
<dbReference type="RefSeq" id="WP_094394341.1">
    <property type="nucleotide sequence ID" value="NZ_CP059343.1"/>
</dbReference>
<keyword evidence="2 10" id="KW-1003">Cell membrane</keyword>
<dbReference type="KEGG" id="kvr:CIB50_0002323"/>
<keyword evidence="3 10" id="KW-0812">Transmembrane</keyword>
<dbReference type="GO" id="GO:0140114">
    <property type="term" value="P:cellular detoxification of fluoride"/>
    <property type="evidence" value="ECO:0007669"/>
    <property type="project" value="UniProtKB-UniRule"/>
</dbReference>
<feature type="region of interest" description="Disordered" evidence="11">
    <location>
        <begin position="134"/>
        <end position="183"/>
    </location>
</feature>
<dbReference type="Proteomes" id="UP000216825">
    <property type="component" value="Chromosome"/>
</dbReference>
<dbReference type="InterPro" id="IPR003691">
    <property type="entry name" value="FluC"/>
</dbReference>
<dbReference type="AlphaFoldDB" id="A0A7D7Q010"/>
<protein>
    <recommendedName>
        <fullName evidence="10">Fluoride-specific ion channel FluC</fullName>
    </recommendedName>
</protein>
<dbReference type="GO" id="GO:0046872">
    <property type="term" value="F:metal ion binding"/>
    <property type="evidence" value="ECO:0007669"/>
    <property type="project" value="UniProtKB-KW"/>
</dbReference>
<evidence type="ECO:0000256" key="7">
    <source>
        <dbReference type="ARBA" id="ARBA00035120"/>
    </source>
</evidence>
<evidence type="ECO:0000256" key="1">
    <source>
        <dbReference type="ARBA" id="ARBA00004651"/>
    </source>
</evidence>
<comment type="function">
    <text evidence="9 10">Fluoride-specific ion channel. Important for reducing fluoride concentration in the cell, thus reducing its toxicity.</text>
</comment>
<feature type="binding site" evidence="10">
    <location>
        <position position="81"/>
    </location>
    <ligand>
        <name>Na(+)</name>
        <dbReference type="ChEBI" id="CHEBI:29101"/>
        <note>structural</note>
    </ligand>
</feature>
<evidence type="ECO:0000256" key="8">
    <source>
        <dbReference type="ARBA" id="ARBA00035585"/>
    </source>
</evidence>
<keyword evidence="10" id="KW-0406">Ion transport</keyword>
<reference evidence="13" key="1">
    <citation type="submission" date="2017-08" db="EMBL/GenBank/DDBJ databases">
        <title>Draft Genome Sequence of Kocuria varians 80.</title>
        <authorList>
            <person name="Minaev M."/>
            <person name="Kurbakov K.A."/>
            <person name="Solodovnikova G.I."/>
            <person name="Kuznetsova O.A."/>
            <person name="Lisitsyn A.B."/>
        </authorList>
    </citation>
    <scope>NUCLEOTIDE SEQUENCE [LARGE SCALE GENOMIC DNA]</scope>
    <source>
        <strain evidence="13">80</strain>
    </source>
</reference>
<comment type="activity regulation">
    <text evidence="10">Na(+) is not transported, but it plays an essential structural role and its presence is essential for fluoride channel function.</text>
</comment>
<dbReference type="PANTHER" id="PTHR28259:SF1">
    <property type="entry name" value="FLUORIDE EXPORT PROTEIN 1-RELATED"/>
    <property type="match status" value="1"/>
</dbReference>
<feature type="transmembrane region" description="Helical" evidence="10">
    <location>
        <begin position="70"/>
        <end position="89"/>
    </location>
</feature>
<keyword evidence="4 10" id="KW-1133">Transmembrane helix</keyword>
<comment type="similarity">
    <text evidence="7 10">Belongs to the fluoride channel Fluc/FEX (TC 1.A.43) family.</text>
</comment>
<dbReference type="Pfam" id="PF02537">
    <property type="entry name" value="CRCB"/>
    <property type="match status" value="1"/>
</dbReference>
<evidence type="ECO:0000256" key="2">
    <source>
        <dbReference type="ARBA" id="ARBA00022475"/>
    </source>
</evidence>
<evidence type="ECO:0000256" key="9">
    <source>
        <dbReference type="ARBA" id="ARBA00049940"/>
    </source>
</evidence>
<dbReference type="GO" id="GO:0062054">
    <property type="term" value="F:fluoride channel activity"/>
    <property type="evidence" value="ECO:0007669"/>
    <property type="project" value="UniProtKB-UniRule"/>
</dbReference>